<evidence type="ECO:0000313" key="2">
    <source>
        <dbReference type="Proteomes" id="UP000006057"/>
    </source>
</evidence>
<name>I4BGG2_MYCCN</name>
<dbReference type="HOGENOM" id="CLU_133210_2_0_11"/>
<gene>
    <name evidence="1" type="ordered locus">Mycch_1570</name>
</gene>
<dbReference type="RefSeq" id="WP_014814850.1">
    <property type="nucleotide sequence ID" value="NC_018027.1"/>
</dbReference>
<accession>I4BGG2</accession>
<dbReference type="OrthoDB" id="3534313at2"/>
<evidence type="ECO:0008006" key="3">
    <source>
        <dbReference type="Google" id="ProtNLM"/>
    </source>
</evidence>
<sequence length="97" mass="10160">MTIRPDIRLADAPMVPVACQRCGASVLARKASWNQTSVQWSAGASEQCQERCQASQLKPDGGGLFLACNALADTIAEAARSGSLPIVDTDVPAIPHP</sequence>
<evidence type="ECO:0000313" key="1">
    <source>
        <dbReference type="EMBL" id="AFM16369.1"/>
    </source>
</evidence>
<reference evidence="1 2" key="1">
    <citation type="submission" date="2012-06" db="EMBL/GenBank/DDBJ databases">
        <title>Complete sequence of chromosome of Mycobacterium chubuense NBB4.</title>
        <authorList>
            <consortium name="US DOE Joint Genome Institute"/>
            <person name="Lucas S."/>
            <person name="Han J."/>
            <person name="Lapidus A."/>
            <person name="Cheng J.-F."/>
            <person name="Goodwin L."/>
            <person name="Pitluck S."/>
            <person name="Peters L."/>
            <person name="Mikhailova N."/>
            <person name="Teshima H."/>
            <person name="Detter J.C."/>
            <person name="Han C."/>
            <person name="Tapia R."/>
            <person name="Land M."/>
            <person name="Hauser L."/>
            <person name="Kyrpides N."/>
            <person name="Ivanova N."/>
            <person name="Pagani I."/>
            <person name="Mattes T."/>
            <person name="Holmes A."/>
            <person name="Rutledge P."/>
            <person name="Paulsen I."/>
            <person name="Coleman N."/>
            <person name="Woyke T."/>
        </authorList>
    </citation>
    <scope>NUCLEOTIDE SEQUENCE [LARGE SCALE GENOMIC DNA]</scope>
    <source>
        <strain evidence="1 2">NBB4</strain>
    </source>
</reference>
<dbReference type="Proteomes" id="UP000006057">
    <property type="component" value="Chromosome"/>
</dbReference>
<organism evidence="1 2">
    <name type="scientific">Mycolicibacterium chubuense (strain NBB4)</name>
    <name type="common">Mycobacterium chubuense</name>
    <dbReference type="NCBI Taxonomy" id="710421"/>
    <lineage>
        <taxon>Bacteria</taxon>
        <taxon>Bacillati</taxon>
        <taxon>Actinomycetota</taxon>
        <taxon>Actinomycetes</taxon>
        <taxon>Mycobacteriales</taxon>
        <taxon>Mycobacteriaceae</taxon>
        <taxon>Mycolicibacterium</taxon>
    </lineage>
</organism>
<dbReference type="EMBL" id="CP003053">
    <property type="protein sequence ID" value="AFM16369.1"/>
    <property type="molecule type" value="Genomic_DNA"/>
</dbReference>
<dbReference type="STRING" id="710421.Mycch_1570"/>
<dbReference type="eggNOG" id="ENOG502ZSCC">
    <property type="taxonomic scope" value="Bacteria"/>
</dbReference>
<protein>
    <recommendedName>
        <fullName evidence="3">Ferredoxin</fullName>
    </recommendedName>
</protein>
<dbReference type="KEGG" id="mcb:Mycch_1570"/>
<dbReference type="AlphaFoldDB" id="I4BGG2"/>
<dbReference type="PATRIC" id="fig|710421.3.peg.1573"/>
<proteinExistence type="predicted"/>
<keyword evidence="2" id="KW-1185">Reference proteome</keyword>